<protein>
    <submittedName>
        <fullName evidence="3">Uncharacterized protein</fullName>
    </submittedName>
</protein>
<keyword evidence="2" id="KW-0472">Membrane</keyword>
<name>A0A175RZ78_9MICO</name>
<evidence type="ECO:0000256" key="1">
    <source>
        <dbReference type="SAM" id="MobiDB-lite"/>
    </source>
</evidence>
<accession>A0A175RZ78</accession>
<dbReference type="EMBL" id="LDQC01000035">
    <property type="protein sequence ID" value="KTR08159.1"/>
    <property type="molecule type" value="Genomic_DNA"/>
</dbReference>
<gene>
    <name evidence="3" type="ORF">NS184_06370</name>
</gene>
<reference evidence="3 4" key="1">
    <citation type="journal article" date="2016" name="Front. Microbiol.">
        <title>Genomic Resource of Rice Seed Associated Bacteria.</title>
        <authorList>
            <person name="Midha S."/>
            <person name="Bansal K."/>
            <person name="Sharma S."/>
            <person name="Kumar N."/>
            <person name="Patil P.P."/>
            <person name="Chaudhry V."/>
            <person name="Patil P.B."/>
        </authorList>
    </citation>
    <scope>NUCLEOTIDE SEQUENCE [LARGE SCALE GENOMIC DNA]</scope>
    <source>
        <strain evidence="3 4">NS184</strain>
    </source>
</reference>
<keyword evidence="2" id="KW-1133">Transmembrane helix</keyword>
<comment type="caution">
    <text evidence="3">The sequence shown here is derived from an EMBL/GenBank/DDBJ whole genome shotgun (WGS) entry which is preliminary data.</text>
</comment>
<keyword evidence="2" id="KW-0812">Transmembrane</keyword>
<evidence type="ECO:0000313" key="4">
    <source>
        <dbReference type="Proteomes" id="UP000078252"/>
    </source>
</evidence>
<evidence type="ECO:0000313" key="3">
    <source>
        <dbReference type="EMBL" id="KTR08159.1"/>
    </source>
</evidence>
<dbReference type="STRING" id="33881.NS184_06370"/>
<organism evidence="3 4">
    <name type="scientific">Curtobacterium luteum</name>
    <dbReference type="NCBI Taxonomy" id="33881"/>
    <lineage>
        <taxon>Bacteria</taxon>
        <taxon>Bacillati</taxon>
        <taxon>Actinomycetota</taxon>
        <taxon>Actinomycetes</taxon>
        <taxon>Micrococcales</taxon>
        <taxon>Microbacteriaceae</taxon>
        <taxon>Curtobacterium</taxon>
    </lineage>
</organism>
<sequence>MSTERPGWPAEPDDDLDRAFGPDTASVPTRTTPQRVRRSALVAAGVVLAAGVLAVALMTIIGSVQDGVGGVFPQPEAALSRFETAARAVDGVASVEGIRTTKTGFASYDVVSVATADEGLDEAAQDGLVAALSQAAATTGGNGVRVFAVVAIDTMRVGVSADADVSGRRLDLARRVDAIGGVRAVRCAWVPETPSDDAKVQLVTVQTTGRGAALGAVVSKARQETQSVFPGAEVLSERPPT</sequence>
<feature type="region of interest" description="Disordered" evidence="1">
    <location>
        <begin position="1"/>
        <end position="33"/>
    </location>
</feature>
<dbReference type="PATRIC" id="fig|33881.3.peg.1574"/>
<dbReference type="Proteomes" id="UP000078252">
    <property type="component" value="Unassembled WGS sequence"/>
</dbReference>
<evidence type="ECO:0000256" key="2">
    <source>
        <dbReference type="SAM" id="Phobius"/>
    </source>
</evidence>
<feature type="transmembrane region" description="Helical" evidence="2">
    <location>
        <begin position="40"/>
        <end position="64"/>
    </location>
</feature>
<proteinExistence type="predicted"/>
<dbReference type="AlphaFoldDB" id="A0A175RZ78"/>
<dbReference type="RefSeq" id="WP_058725291.1">
    <property type="nucleotide sequence ID" value="NZ_LDQC01000035.1"/>
</dbReference>
<dbReference type="OrthoDB" id="5020225at2"/>